<dbReference type="Proteomes" id="UP000244855">
    <property type="component" value="Unassembled WGS sequence"/>
</dbReference>
<keyword evidence="4" id="KW-1185">Reference proteome</keyword>
<sequence>MEVAGVVLGAVPIILYALDNYSKAWDPLLGIVRWKETIETIRLQFVLERQKLYITLGSLGLQVTETITFAEVEAALQINQPDTWKDFITIIHEMDGLLYEVAKDLYPDAKGPPSWDDARSERMNWEWRRVRRSFGSARRKEIFKTLRYYNSALQDCKLEKRETLLDTENQIISNIRNRFDENRTLHTRKNARLLHKAISSSWDCKCKAPHEGCIQLQWHNNKPVSAKAFDMILSYRKVDNSQQTNIMSWQAVSLKIEQLETEQELVAAEWNMTNLSISSIGVSVSSIKHAPTATQVSPQPQKKKGVRFLDVHAIKDKAKRLTGHSKSSSLPAVPSNTSTITRPSRSRRTSPSSSINSETANCVATTPPPEAPTSPAPATKLCSILQKPSAFQSTLASIPVPESEPIEQLRIISTDRSSISVPERRPIDLQALLSRQRDQTTHQRLRLNRKRRFAVASALTWAVLHLCDSPWLGQILTGDNIRFFLEQEDQSNTPQLSSHPYLAHAFKVPGTDSQDEGNNTSHRDQFYSKQVQNITLYTLAIRLIELGRDMSLPQLRREYMTITSDASKAEPDILDDFDVAKFHIRELELDPGIAYSHAVDRCLRFIFPGSADANTFENKSFRSMFFSDVVAPVQATYELIPGSCSQV</sequence>
<evidence type="ECO:0000256" key="1">
    <source>
        <dbReference type="SAM" id="MobiDB-lite"/>
    </source>
</evidence>
<dbReference type="OrthoDB" id="3565018at2759"/>
<dbReference type="PANTHER" id="PTHR35186:SF4">
    <property type="entry name" value="PRION-INHIBITION AND PROPAGATION HELO DOMAIN-CONTAINING PROTEIN"/>
    <property type="match status" value="1"/>
</dbReference>
<dbReference type="PANTHER" id="PTHR35186">
    <property type="entry name" value="ANK_REP_REGION DOMAIN-CONTAINING PROTEIN"/>
    <property type="match status" value="1"/>
</dbReference>
<evidence type="ECO:0000259" key="2">
    <source>
        <dbReference type="Pfam" id="PF24476"/>
    </source>
</evidence>
<organism evidence="3 4">
    <name type="scientific">Periconia macrospinosa</name>
    <dbReference type="NCBI Taxonomy" id="97972"/>
    <lineage>
        <taxon>Eukaryota</taxon>
        <taxon>Fungi</taxon>
        <taxon>Dikarya</taxon>
        <taxon>Ascomycota</taxon>
        <taxon>Pezizomycotina</taxon>
        <taxon>Dothideomycetes</taxon>
        <taxon>Pleosporomycetidae</taxon>
        <taxon>Pleosporales</taxon>
        <taxon>Massarineae</taxon>
        <taxon>Periconiaceae</taxon>
        <taxon>Periconia</taxon>
    </lineage>
</organism>
<feature type="compositionally biased region" description="Pro residues" evidence="1">
    <location>
        <begin position="366"/>
        <end position="375"/>
    </location>
</feature>
<proteinExistence type="predicted"/>
<feature type="region of interest" description="Disordered" evidence="1">
    <location>
        <begin position="319"/>
        <end position="378"/>
    </location>
</feature>
<feature type="domain" description="DUF7580" evidence="2">
    <location>
        <begin position="372"/>
        <end position="634"/>
    </location>
</feature>
<gene>
    <name evidence="3" type="ORF">DM02DRAFT_676759</name>
</gene>
<name>A0A2V1D658_9PLEO</name>
<dbReference type="AlphaFoldDB" id="A0A2V1D658"/>
<accession>A0A2V1D658</accession>
<evidence type="ECO:0000313" key="3">
    <source>
        <dbReference type="EMBL" id="PVH93566.1"/>
    </source>
</evidence>
<reference evidence="3 4" key="1">
    <citation type="journal article" date="2018" name="Sci. Rep.">
        <title>Comparative genomics provides insights into the lifestyle and reveals functional heterogeneity of dark septate endophytic fungi.</title>
        <authorList>
            <person name="Knapp D.G."/>
            <person name="Nemeth J.B."/>
            <person name="Barry K."/>
            <person name="Hainaut M."/>
            <person name="Henrissat B."/>
            <person name="Johnson J."/>
            <person name="Kuo A."/>
            <person name="Lim J.H.P."/>
            <person name="Lipzen A."/>
            <person name="Nolan M."/>
            <person name="Ohm R.A."/>
            <person name="Tamas L."/>
            <person name="Grigoriev I.V."/>
            <person name="Spatafora J.W."/>
            <person name="Nagy L.G."/>
            <person name="Kovacs G.M."/>
        </authorList>
    </citation>
    <scope>NUCLEOTIDE SEQUENCE [LARGE SCALE GENOMIC DNA]</scope>
    <source>
        <strain evidence="3 4">DSE2036</strain>
    </source>
</reference>
<dbReference type="EMBL" id="KZ805580">
    <property type="protein sequence ID" value="PVH93566.1"/>
    <property type="molecule type" value="Genomic_DNA"/>
</dbReference>
<feature type="compositionally biased region" description="Low complexity" evidence="1">
    <location>
        <begin position="335"/>
        <end position="357"/>
    </location>
</feature>
<protein>
    <recommendedName>
        <fullName evidence="2">DUF7580 domain-containing protein</fullName>
    </recommendedName>
</protein>
<dbReference type="InterPro" id="IPR056002">
    <property type="entry name" value="DUF7580"/>
</dbReference>
<dbReference type="Pfam" id="PF24476">
    <property type="entry name" value="DUF7580"/>
    <property type="match status" value="1"/>
</dbReference>
<evidence type="ECO:0000313" key="4">
    <source>
        <dbReference type="Proteomes" id="UP000244855"/>
    </source>
</evidence>